<feature type="region of interest" description="Disordered" evidence="1">
    <location>
        <begin position="81"/>
        <end position="103"/>
    </location>
</feature>
<feature type="compositionally biased region" description="Polar residues" evidence="1">
    <location>
        <begin position="81"/>
        <end position="90"/>
    </location>
</feature>
<evidence type="ECO:0000313" key="2">
    <source>
        <dbReference type="EMBL" id="STS83381.1"/>
    </source>
</evidence>
<evidence type="ECO:0000313" key="3">
    <source>
        <dbReference type="Proteomes" id="UP000254938"/>
    </source>
</evidence>
<dbReference type="Proteomes" id="UP000254938">
    <property type="component" value="Unassembled WGS sequence"/>
</dbReference>
<sequence>MRWTTNFTSSTAAPVRVATSPTPAPSIMISPTVAINDPVDFASIVPISGRPVEVIIMAIIIEEMTASTISTPISDNIASATSGVNPSRPSSLPGRPWHHSAINTNSSNNRPIITFFRVIFRLTGALPVSVESLITLLNANQSDHDGQVVYGGLLRKYPPSFSLLIGRGLRVCLGTKETILRA</sequence>
<evidence type="ECO:0000256" key="1">
    <source>
        <dbReference type="SAM" id="MobiDB-lite"/>
    </source>
</evidence>
<gene>
    <name evidence="2" type="ORF">NCTC9140_05141</name>
</gene>
<dbReference type="AlphaFoldDB" id="A0A377TX12"/>
<reference evidence="2 3" key="1">
    <citation type="submission" date="2018-06" db="EMBL/GenBank/DDBJ databases">
        <authorList>
            <consortium name="Pathogen Informatics"/>
            <person name="Doyle S."/>
        </authorList>
    </citation>
    <scope>NUCLEOTIDE SEQUENCE [LARGE SCALE GENOMIC DNA]</scope>
    <source>
        <strain evidence="2 3">NCTC9140</strain>
    </source>
</reference>
<accession>A0A377TX12</accession>
<name>A0A377TX12_KLEPN</name>
<organism evidence="2 3">
    <name type="scientific">Klebsiella pneumoniae</name>
    <dbReference type="NCBI Taxonomy" id="573"/>
    <lineage>
        <taxon>Bacteria</taxon>
        <taxon>Pseudomonadati</taxon>
        <taxon>Pseudomonadota</taxon>
        <taxon>Gammaproteobacteria</taxon>
        <taxon>Enterobacterales</taxon>
        <taxon>Enterobacteriaceae</taxon>
        <taxon>Klebsiella/Raoultella group</taxon>
        <taxon>Klebsiella</taxon>
        <taxon>Klebsiella pneumoniae complex</taxon>
    </lineage>
</organism>
<proteinExistence type="predicted"/>
<dbReference type="EMBL" id="UGKQ01000007">
    <property type="protein sequence ID" value="STS83381.1"/>
    <property type="molecule type" value="Genomic_DNA"/>
</dbReference>
<protein>
    <submittedName>
        <fullName evidence="2">Uncharacterized protein</fullName>
    </submittedName>
</protein>